<dbReference type="GO" id="GO:0003676">
    <property type="term" value="F:nucleic acid binding"/>
    <property type="evidence" value="ECO:0007669"/>
    <property type="project" value="InterPro"/>
</dbReference>
<protein>
    <submittedName>
        <fullName evidence="3">HNH endonuclease</fullName>
    </submittedName>
</protein>
<dbReference type="KEGG" id="celz:E5225_06850"/>
<dbReference type="GO" id="GO:0004519">
    <property type="term" value="F:endonuclease activity"/>
    <property type="evidence" value="ECO:0007669"/>
    <property type="project" value="UniProtKB-KW"/>
</dbReference>
<keyword evidence="4" id="KW-1185">Reference proteome</keyword>
<name>A0A4P7SLY9_9CELL</name>
<dbReference type="InterPro" id="IPR002711">
    <property type="entry name" value="HNH"/>
</dbReference>
<dbReference type="AlphaFoldDB" id="A0A4P7SLY9"/>
<dbReference type="Pfam" id="PF01844">
    <property type="entry name" value="HNH"/>
    <property type="match status" value="1"/>
</dbReference>
<evidence type="ECO:0000313" key="4">
    <source>
        <dbReference type="Proteomes" id="UP000296469"/>
    </source>
</evidence>
<organism evidence="3 4">
    <name type="scientific">Cellulomonas shaoxiangyii</name>
    <dbReference type="NCBI Taxonomy" id="2566013"/>
    <lineage>
        <taxon>Bacteria</taxon>
        <taxon>Bacillati</taxon>
        <taxon>Actinomycetota</taxon>
        <taxon>Actinomycetes</taxon>
        <taxon>Micrococcales</taxon>
        <taxon>Cellulomonadaceae</taxon>
        <taxon>Cellulomonas</taxon>
    </lineage>
</organism>
<dbReference type="SMART" id="SM00507">
    <property type="entry name" value="HNHc"/>
    <property type="match status" value="1"/>
</dbReference>
<dbReference type="OrthoDB" id="4461979at2"/>
<keyword evidence="3" id="KW-0378">Hydrolase</keyword>
<gene>
    <name evidence="3" type="ORF">E5225_06850</name>
</gene>
<sequence length="120" mass="13406">MCSTHYSYWHRRQSGAWGPQWGIPLERRLAIYERDGWTCQICGDPVDLLADRQRDDAAPSLDHIIPRSLQAEPDHSDSNLRLAHRGCNARRGAQLDPPEEVTADGRTPARGSRPGADAHA</sequence>
<dbReference type="GO" id="GO:0008270">
    <property type="term" value="F:zinc ion binding"/>
    <property type="evidence" value="ECO:0007669"/>
    <property type="project" value="InterPro"/>
</dbReference>
<evidence type="ECO:0000313" key="3">
    <source>
        <dbReference type="EMBL" id="QCB95252.1"/>
    </source>
</evidence>
<feature type="domain" description="HNH nuclease" evidence="2">
    <location>
        <begin position="26"/>
        <end position="89"/>
    </location>
</feature>
<evidence type="ECO:0000259" key="2">
    <source>
        <dbReference type="SMART" id="SM00507"/>
    </source>
</evidence>
<evidence type="ECO:0000256" key="1">
    <source>
        <dbReference type="SAM" id="MobiDB-lite"/>
    </source>
</evidence>
<dbReference type="CDD" id="cd00085">
    <property type="entry name" value="HNHc"/>
    <property type="match status" value="1"/>
</dbReference>
<keyword evidence="3" id="KW-0540">Nuclease</keyword>
<accession>A0A4P7SLY9</accession>
<feature type="region of interest" description="Disordered" evidence="1">
    <location>
        <begin position="60"/>
        <end position="120"/>
    </location>
</feature>
<dbReference type="InterPro" id="IPR003615">
    <property type="entry name" value="HNH_nuc"/>
</dbReference>
<dbReference type="Proteomes" id="UP000296469">
    <property type="component" value="Chromosome"/>
</dbReference>
<keyword evidence="3" id="KW-0255">Endonuclease</keyword>
<dbReference type="RefSeq" id="WP_135974253.1">
    <property type="nucleotide sequence ID" value="NZ_SRZI01000056.1"/>
</dbReference>
<proteinExistence type="predicted"/>
<dbReference type="Gene3D" id="1.10.30.50">
    <property type="match status" value="1"/>
</dbReference>
<reference evidence="3 4" key="1">
    <citation type="submission" date="2019-04" db="EMBL/GenBank/DDBJ databases">
        <title>Isolation and identification of Cellulomonas shaoxiangyii sp. Nov. isolated from feces of the Tibetan antelopes (Pantholops hodgsonii) in the Qinghai-Tibet plateau of China.</title>
        <authorList>
            <person name="Tian Z."/>
        </authorList>
    </citation>
    <scope>NUCLEOTIDE SEQUENCE [LARGE SCALE GENOMIC DNA]</scope>
    <source>
        <strain evidence="3 4">Z28</strain>
    </source>
</reference>
<dbReference type="EMBL" id="CP039291">
    <property type="protein sequence ID" value="QCB95252.1"/>
    <property type="molecule type" value="Genomic_DNA"/>
</dbReference>